<dbReference type="NCBIfam" id="TIGR01217">
    <property type="entry name" value="ac_ac_CoA_syn"/>
    <property type="match status" value="1"/>
</dbReference>
<feature type="domain" description="AMP-binding enzyme C-terminal" evidence="6">
    <location>
        <begin position="500"/>
        <end position="575"/>
    </location>
</feature>
<feature type="domain" description="Acetyl-coenzyme A synthetase N-terminal" evidence="7">
    <location>
        <begin position="4"/>
        <end position="57"/>
    </location>
</feature>
<dbReference type="InterPro" id="IPR005914">
    <property type="entry name" value="Acac_CoA_synth"/>
</dbReference>
<evidence type="ECO:0000256" key="1">
    <source>
        <dbReference type="ARBA" id="ARBA00006432"/>
    </source>
</evidence>
<dbReference type="Pfam" id="PF16177">
    <property type="entry name" value="ACAS_N"/>
    <property type="match status" value="1"/>
</dbReference>
<sequence>MSDYESLWHWSVEHLEEFWAEVWQFFDIAPGSSYSAVLAEPTMPGAVWFPGARLNYVDQILRQAAGREHEPALVSLGEDGTRTQLTWGELVAQIGAVSAAMTRMGVRAGDRVVGYLPNVPAAVVAFLATAAIGAVWSACGPELRPGGAAARFAQLEPVLLIAADGYVFGGRLHDRREVVSELAAALPTLRHVVTVPVTGLPSSGTRWTDLLTGNETVRPTPVPFDHPLWIVYSSGTTGLPKGLVHGHGGVLITALAQSGLQGDVRPGDRGMSYTSTSWIMWNGTVNGLLSGATAVLYDGNPMYPSVDRLWQMAAEQRLSGLGVSPGYLLACEKAEVHPATEHDLSALRGIGVTGSPVPARSYRWIVEEFGPSLPLRAFSGGTEFSAALVGGAPWLPVYEREMSCRSLGCHVEAWDEAGHAVTDEIGEMVIRSPMPSMPLRIWGDDDGHRYRETYFAHYPGVWRHGDWLTITSRGTAIIHGRSDSTLNRNGVRMGSGDIYQAVEALPEVAEALVLGVERPDGGYWMPLFVQLTDGATLDEELIGRIRSAVREHASPLHVPDDVLCAPAIPHTVTGKKLEVPIKRIIQGVPAEQACTISAVDDPEALRWFADLAARRRAG</sequence>
<comment type="caution">
    <text evidence="8">The sequence shown here is derived from an EMBL/GenBank/DDBJ whole genome shotgun (WGS) entry which is preliminary data.</text>
</comment>
<evidence type="ECO:0000313" key="9">
    <source>
        <dbReference type="Proteomes" id="UP001501251"/>
    </source>
</evidence>
<keyword evidence="3" id="KW-0547">Nucleotide-binding</keyword>
<keyword evidence="9" id="KW-1185">Reference proteome</keyword>
<accession>A0ABP8BN28</accession>
<protein>
    <submittedName>
        <fullName evidence="8">Acetoacetate--CoA ligase</fullName>
    </submittedName>
</protein>
<dbReference type="InterPro" id="IPR042099">
    <property type="entry name" value="ANL_N_sf"/>
</dbReference>
<name>A0ABP8BN28_9ACTN</name>
<dbReference type="PANTHER" id="PTHR42921:SF1">
    <property type="entry name" value="ACETOACETYL-COA SYNTHETASE"/>
    <property type="match status" value="1"/>
</dbReference>
<dbReference type="EMBL" id="BAABAQ010000025">
    <property type="protein sequence ID" value="GAA4210877.1"/>
    <property type="molecule type" value="Genomic_DNA"/>
</dbReference>
<dbReference type="InterPro" id="IPR045851">
    <property type="entry name" value="AMP-bd_C_sf"/>
</dbReference>
<evidence type="ECO:0000259" key="7">
    <source>
        <dbReference type="Pfam" id="PF16177"/>
    </source>
</evidence>
<comment type="similarity">
    <text evidence="1">Belongs to the ATP-dependent AMP-binding enzyme family.</text>
</comment>
<dbReference type="SUPFAM" id="SSF56801">
    <property type="entry name" value="Acetyl-CoA synthetase-like"/>
    <property type="match status" value="1"/>
</dbReference>
<proteinExistence type="inferred from homology"/>
<dbReference type="Pfam" id="PF13193">
    <property type="entry name" value="AMP-binding_C"/>
    <property type="match status" value="1"/>
</dbReference>
<dbReference type="PANTHER" id="PTHR42921">
    <property type="entry name" value="ACETOACETYL-COA SYNTHETASE"/>
    <property type="match status" value="1"/>
</dbReference>
<dbReference type="GO" id="GO:0016874">
    <property type="term" value="F:ligase activity"/>
    <property type="evidence" value="ECO:0007669"/>
    <property type="project" value="UniProtKB-KW"/>
</dbReference>
<evidence type="ECO:0000313" key="8">
    <source>
        <dbReference type="EMBL" id="GAA4210877.1"/>
    </source>
</evidence>
<keyword evidence="4" id="KW-0067">ATP-binding</keyword>
<dbReference type="NCBIfam" id="NF002937">
    <property type="entry name" value="PRK03584.1"/>
    <property type="match status" value="1"/>
</dbReference>
<dbReference type="InterPro" id="IPR025110">
    <property type="entry name" value="AMP-bd_C"/>
</dbReference>
<dbReference type="InterPro" id="IPR000873">
    <property type="entry name" value="AMP-dep_synth/lig_dom"/>
</dbReference>
<dbReference type="Proteomes" id="UP001501251">
    <property type="component" value="Unassembled WGS sequence"/>
</dbReference>
<keyword evidence="2 8" id="KW-0436">Ligase</keyword>
<evidence type="ECO:0000256" key="2">
    <source>
        <dbReference type="ARBA" id="ARBA00022598"/>
    </source>
</evidence>
<evidence type="ECO:0000259" key="5">
    <source>
        <dbReference type="Pfam" id="PF00501"/>
    </source>
</evidence>
<evidence type="ECO:0000259" key="6">
    <source>
        <dbReference type="Pfam" id="PF13193"/>
    </source>
</evidence>
<dbReference type="Gene3D" id="3.40.50.12780">
    <property type="entry name" value="N-terminal domain of ligase-like"/>
    <property type="match status" value="1"/>
</dbReference>
<dbReference type="Gene3D" id="3.30.300.30">
    <property type="match status" value="1"/>
</dbReference>
<dbReference type="InterPro" id="IPR032387">
    <property type="entry name" value="ACAS_N"/>
</dbReference>
<evidence type="ECO:0000256" key="4">
    <source>
        <dbReference type="ARBA" id="ARBA00022840"/>
    </source>
</evidence>
<feature type="domain" description="AMP-dependent synthetase/ligase" evidence="5">
    <location>
        <begin position="62"/>
        <end position="434"/>
    </location>
</feature>
<organism evidence="8 9">
    <name type="scientific">Streptosporangium oxazolinicum</name>
    <dbReference type="NCBI Taxonomy" id="909287"/>
    <lineage>
        <taxon>Bacteria</taxon>
        <taxon>Bacillati</taxon>
        <taxon>Actinomycetota</taxon>
        <taxon>Actinomycetes</taxon>
        <taxon>Streptosporangiales</taxon>
        <taxon>Streptosporangiaceae</taxon>
        <taxon>Streptosporangium</taxon>
    </lineage>
</organism>
<dbReference type="Pfam" id="PF00501">
    <property type="entry name" value="AMP-binding"/>
    <property type="match status" value="1"/>
</dbReference>
<reference evidence="9" key="1">
    <citation type="journal article" date="2019" name="Int. J. Syst. Evol. Microbiol.">
        <title>The Global Catalogue of Microorganisms (GCM) 10K type strain sequencing project: providing services to taxonomists for standard genome sequencing and annotation.</title>
        <authorList>
            <consortium name="The Broad Institute Genomics Platform"/>
            <consortium name="The Broad Institute Genome Sequencing Center for Infectious Disease"/>
            <person name="Wu L."/>
            <person name="Ma J."/>
        </authorList>
    </citation>
    <scope>NUCLEOTIDE SEQUENCE [LARGE SCALE GENOMIC DNA]</scope>
    <source>
        <strain evidence="9">JCM 17388</strain>
    </source>
</reference>
<dbReference type="InterPro" id="IPR020845">
    <property type="entry name" value="AMP-binding_CS"/>
</dbReference>
<evidence type="ECO:0000256" key="3">
    <source>
        <dbReference type="ARBA" id="ARBA00022741"/>
    </source>
</evidence>
<dbReference type="PROSITE" id="PS00455">
    <property type="entry name" value="AMP_BINDING"/>
    <property type="match status" value="1"/>
</dbReference>
<gene>
    <name evidence="8" type="ORF">GCM10022252_79300</name>
</gene>